<gene>
    <name evidence="2" type="ORF">METZ01_LOCUS23565</name>
</gene>
<accession>A0A381PUG5</accession>
<organism evidence="2">
    <name type="scientific">marine metagenome</name>
    <dbReference type="NCBI Taxonomy" id="408172"/>
    <lineage>
        <taxon>unclassified sequences</taxon>
        <taxon>metagenomes</taxon>
        <taxon>ecological metagenomes</taxon>
    </lineage>
</organism>
<reference evidence="2" key="1">
    <citation type="submission" date="2018-05" db="EMBL/GenBank/DDBJ databases">
        <authorList>
            <person name="Lanie J.A."/>
            <person name="Ng W.-L."/>
            <person name="Kazmierczak K.M."/>
            <person name="Andrzejewski T.M."/>
            <person name="Davidsen T.M."/>
            <person name="Wayne K.J."/>
            <person name="Tettelin H."/>
            <person name="Glass J.I."/>
            <person name="Rusch D."/>
            <person name="Podicherti R."/>
            <person name="Tsui H.-C.T."/>
            <person name="Winkler M.E."/>
        </authorList>
    </citation>
    <scope>NUCLEOTIDE SEQUENCE</scope>
</reference>
<evidence type="ECO:0000313" key="2">
    <source>
        <dbReference type="EMBL" id="SUZ70711.1"/>
    </source>
</evidence>
<feature type="region of interest" description="Disordered" evidence="1">
    <location>
        <begin position="175"/>
        <end position="200"/>
    </location>
</feature>
<dbReference type="EMBL" id="UINC01001099">
    <property type="protein sequence ID" value="SUZ70711.1"/>
    <property type="molecule type" value="Genomic_DNA"/>
</dbReference>
<sequence>MARVIATTTGNITMRLVTVILVGLCISPVALFADEFKLVRLASELHSASTQLANELRNTRGQGNVRFHADRLSRKTARLMKVIQDDRGHAHLRSEFTAISRRYQSLENAFLRANLSSRDPLLPHSLSLISLLHGNLNREYYSAKSLGSISPIYHRDASINSRRALPAVFGGRSYTYSNRSPYRRPNTDRDRHYNERVNASQGLNFDHRSSVLDRQYRNKSHHQSGVTFDRPRTRSLDSRSGVTRNIGRGLSFDSGRR</sequence>
<proteinExistence type="predicted"/>
<feature type="compositionally biased region" description="Basic and acidic residues" evidence="1">
    <location>
        <begin position="185"/>
        <end position="195"/>
    </location>
</feature>
<protein>
    <submittedName>
        <fullName evidence="2">Uncharacterized protein</fullName>
    </submittedName>
</protein>
<dbReference type="AlphaFoldDB" id="A0A381PUG5"/>
<feature type="region of interest" description="Disordered" evidence="1">
    <location>
        <begin position="215"/>
        <end position="257"/>
    </location>
</feature>
<name>A0A381PUG5_9ZZZZ</name>
<evidence type="ECO:0000256" key="1">
    <source>
        <dbReference type="SAM" id="MobiDB-lite"/>
    </source>
</evidence>